<dbReference type="Proteomes" id="UP001336250">
    <property type="component" value="Unassembled WGS sequence"/>
</dbReference>
<dbReference type="Gene3D" id="1.10.10.10">
    <property type="entry name" value="Winged helix-like DNA-binding domain superfamily/Winged helix DNA-binding domain"/>
    <property type="match status" value="1"/>
</dbReference>
<evidence type="ECO:0000256" key="2">
    <source>
        <dbReference type="ARBA" id="ARBA00022491"/>
    </source>
</evidence>
<comment type="similarity">
    <text evidence="1 9">Belongs to the Fur family.</text>
</comment>
<evidence type="ECO:0000256" key="3">
    <source>
        <dbReference type="ARBA" id="ARBA00022833"/>
    </source>
</evidence>
<feature type="binding site" evidence="7">
    <location>
        <position position="81"/>
    </location>
    <ligand>
        <name>Zn(2+)</name>
        <dbReference type="ChEBI" id="CHEBI:29105"/>
    </ligand>
</feature>
<dbReference type="Gene3D" id="3.30.1490.190">
    <property type="match status" value="1"/>
</dbReference>
<comment type="cofactor">
    <cofactor evidence="7">
        <name>Zn(2+)</name>
        <dbReference type="ChEBI" id="CHEBI:29105"/>
    </cofactor>
    <text evidence="7">Binds 1 zinc ion per subunit.</text>
</comment>
<keyword evidence="5 9" id="KW-0238">DNA-binding</keyword>
<keyword evidence="7 9" id="KW-0479">Metal-binding</keyword>
<keyword evidence="8 9" id="KW-0408">Iron</keyword>
<evidence type="ECO:0000256" key="4">
    <source>
        <dbReference type="ARBA" id="ARBA00023015"/>
    </source>
</evidence>
<proteinExistence type="inferred from homology"/>
<gene>
    <name evidence="9" type="primary">fur</name>
    <name evidence="10" type="ORF">V4F39_04145</name>
</gene>
<dbReference type="InterPro" id="IPR036390">
    <property type="entry name" value="WH_DNA-bd_sf"/>
</dbReference>
<comment type="subunit">
    <text evidence="9">Homodimer.</text>
</comment>
<keyword evidence="4 9" id="KW-0805">Transcription regulation</keyword>
<dbReference type="CDD" id="cd07153">
    <property type="entry name" value="Fur_like"/>
    <property type="match status" value="1"/>
</dbReference>
<evidence type="ECO:0000256" key="5">
    <source>
        <dbReference type="ARBA" id="ARBA00023125"/>
    </source>
</evidence>
<keyword evidence="9" id="KW-0963">Cytoplasm</keyword>
<feature type="binding site" evidence="7">
    <location>
        <position position="121"/>
    </location>
    <ligand>
        <name>Zn(2+)</name>
        <dbReference type="ChEBI" id="CHEBI:29105"/>
    </ligand>
</feature>
<accession>A0AAW9PZV1</accession>
<dbReference type="GO" id="GO:0000976">
    <property type="term" value="F:transcription cis-regulatory region binding"/>
    <property type="evidence" value="ECO:0007669"/>
    <property type="project" value="TreeGrafter"/>
</dbReference>
<evidence type="ECO:0000256" key="9">
    <source>
        <dbReference type="RuleBase" id="RU364037"/>
    </source>
</evidence>
<evidence type="ECO:0000256" key="7">
    <source>
        <dbReference type="PIRSR" id="PIRSR602481-1"/>
    </source>
</evidence>
<dbReference type="EMBL" id="JAZIBG010000012">
    <property type="protein sequence ID" value="MEF7613091.1"/>
    <property type="molecule type" value="Genomic_DNA"/>
</dbReference>
<comment type="caution">
    <text evidence="10">The sequence shown here is derived from an EMBL/GenBank/DDBJ whole genome shotgun (WGS) entry which is preliminary data.</text>
</comment>
<dbReference type="GO" id="GO:1900376">
    <property type="term" value="P:regulation of secondary metabolite biosynthetic process"/>
    <property type="evidence" value="ECO:0007669"/>
    <property type="project" value="TreeGrafter"/>
</dbReference>
<dbReference type="GO" id="GO:0005737">
    <property type="term" value="C:cytoplasm"/>
    <property type="evidence" value="ECO:0007669"/>
    <property type="project" value="UniProtKB-SubCell"/>
</dbReference>
<evidence type="ECO:0000256" key="6">
    <source>
        <dbReference type="ARBA" id="ARBA00023163"/>
    </source>
</evidence>
<dbReference type="GO" id="GO:0003700">
    <property type="term" value="F:DNA-binding transcription factor activity"/>
    <property type="evidence" value="ECO:0007669"/>
    <property type="project" value="UniProtKB-UniRule"/>
</dbReference>
<dbReference type="Pfam" id="PF01475">
    <property type="entry name" value="FUR"/>
    <property type="match status" value="1"/>
</dbReference>
<evidence type="ECO:0000313" key="10">
    <source>
        <dbReference type="EMBL" id="MEF7613091.1"/>
    </source>
</evidence>
<evidence type="ECO:0000256" key="8">
    <source>
        <dbReference type="PIRSR" id="PIRSR602481-2"/>
    </source>
</evidence>
<comment type="subcellular location">
    <subcellularLocation>
        <location evidence="9">Cytoplasm</location>
    </subcellularLocation>
</comment>
<organism evidence="10 11">
    <name type="scientific">Aquincola agrisoli</name>
    <dbReference type="NCBI Taxonomy" id="3119538"/>
    <lineage>
        <taxon>Bacteria</taxon>
        <taxon>Pseudomonadati</taxon>
        <taxon>Pseudomonadota</taxon>
        <taxon>Betaproteobacteria</taxon>
        <taxon>Burkholderiales</taxon>
        <taxon>Sphaerotilaceae</taxon>
        <taxon>Aquincola</taxon>
    </lineage>
</organism>
<reference evidence="10 11" key="1">
    <citation type="submission" date="2024-02" db="EMBL/GenBank/DDBJ databases">
        <title>Genome sequence of Aquincola sp. MAHUQ-54.</title>
        <authorList>
            <person name="Huq M.A."/>
        </authorList>
    </citation>
    <scope>NUCLEOTIDE SEQUENCE [LARGE SCALE GENOMIC DNA]</scope>
    <source>
        <strain evidence="10 11">MAHUQ-54</strain>
    </source>
</reference>
<feature type="binding site" evidence="7">
    <location>
        <position position="118"/>
    </location>
    <ligand>
        <name>Zn(2+)</name>
        <dbReference type="ChEBI" id="CHEBI:29105"/>
    </ligand>
</feature>
<feature type="binding site" evidence="8">
    <location>
        <position position="110"/>
    </location>
    <ligand>
        <name>Fe cation</name>
        <dbReference type="ChEBI" id="CHEBI:24875"/>
    </ligand>
</feature>
<dbReference type="RefSeq" id="WP_332288025.1">
    <property type="nucleotide sequence ID" value="NZ_JAZIBG010000012.1"/>
</dbReference>
<dbReference type="PANTHER" id="PTHR33202:SF22">
    <property type="entry name" value="HYDROGEN PEROXIDE SENSITIVE REPRESSOR"/>
    <property type="match status" value="1"/>
</dbReference>
<name>A0AAW9PZV1_9BURK</name>
<dbReference type="SUPFAM" id="SSF46785">
    <property type="entry name" value="Winged helix' DNA-binding domain"/>
    <property type="match status" value="1"/>
</dbReference>
<dbReference type="PANTHER" id="PTHR33202">
    <property type="entry name" value="ZINC UPTAKE REGULATION PROTEIN"/>
    <property type="match status" value="1"/>
</dbReference>
<evidence type="ECO:0000256" key="1">
    <source>
        <dbReference type="ARBA" id="ARBA00007957"/>
    </source>
</evidence>
<keyword evidence="6 9" id="KW-0804">Transcription</keyword>
<keyword evidence="11" id="KW-1185">Reference proteome</keyword>
<dbReference type="InterPro" id="IPR043135">
    <property type="entry name" value="Fur_C"/>
</dbReference>
<dbReference type="InterPro" id="IPR002481">
    <property type="entry name" value="FUR"/>
</dbReference>
<dbReference type="GO" id="GO:0045892">
    <property type="term" value="P:negative regulation of DNA-templated transcription"/>
    <property type="evidence" value="ECO:0007669"/>
    <property type="project" value="TreeGrafter"/>
</dbReference>
<dbReference type="AlphaFoldDB" id="A0AAW9PZV1"/>
<feature type="binding site" evidence="7">
    <location>
        <position position="84"/>
    </location>
    <ligand>
        <name>Zn(2+)</name>
        <dbReference type="ChEBI" id="CHEBI:29105"/>
    </ligand>
</feature>
<keyword evidence="2 9" id="KW-0678">Repressor</keyword>
<sequence length="126" mass="13643">MERTTRQRSAIRAVIDAASRPLSPQEVLEAARAEVSGLGIATVYRNLKLLVDEGSIQAVALPGDSPRYEPTHLAHHHHFQCRSCQRVFDVHGCPGDLARLAPAGFAVDGHELTLYGRCAECMAAQG</sequence>
<dbReference type="InterPro" id="IPR036388">
    <property type="entry name" value="WH-like_DNA-bd_sf"/>
</dbReference>
<feature type="binding site" evidence="8">
    <location>
        <position position="75"/>
    </location>
    <ligand>
        <name>Fe cation</name>
        <dbReference type="ChEBI" id="CHEBI:24875"/>
    </ligand>
</feature>
<protein>
    <recommendedName>
        <fullName evidence="9">Ferric uptake regulation protein</fullName>
    </recommendedName>
</protein>
<keyword evidence="3 7" id="KW-0862">Zinc</keyword>
<comment type="cofactor">
    <cofactor evidence="8">
        <name>Mn(2+)</name>
        <dbReference type="ChEBI" id="CHEBI:29035"/>
    </cofactor>
    <cofactor evidence="8">
        <name>Fe(2+)</name>
        <dbReference type="ChEBI" id="CHEBI:29033"/>
    </cofactor>
    <text evidence="8">Binds 1 Mn(2+) or Fe(2+) ion per subunit.</text>
</comment>
<evidence type="ECO:0000313" key="11">
    <source>
        <dbReference type="Proteomes" id="UP001336250"/>
    </source>
</evidence>
<dbReference type="GO" id="GO:0008270">
    <property type="term" value="F:zinc ion binding"/>
    <property type="evidence" value="ECO:0007669"/>
    <property type="project" value="TreeGrafter"/>
</dbReference>